<dbReference type="PANTHER" id="PTHR46017:SF1">
    <property type="entry name" value="ALPHA-MANNOSIDASE 2C1"/>
    <property type="match status" value="1"/>
</dbReference>
<dbReference type="InterPro" id="IPR011682">
    <property type="entry name" value="Glyco_hydro_38_C"/>
</dbReference>
<evidence type="ECO:0000313" key="6">
    <source>
        <dbReference type="EMBL" id="RRC96381.1"/>
    </source>
</evidence>
<dbReference type="Pfam" id="PF07748">
    <property type="entry name" value="Glyco_hydro_38C"/>
    <property type="match status" value="1"/>
</dbReference>
<dbReference type="InterPro" id="IPR000602">
    <property type="entry name" value="Glyco_hydro_38_N"/>
</dbReference>
<dbReference type="InterPro" id="IPR027291">
    <property type="entry name" value="Glyco_hydro_38_N_sf"/>
</dbReference>
<dbReference type="EMBL" id="RQZF01000001">
    <property type="protein sequence ID" value="RRC96381.1"/>
    <property type="molecule type" value="Genomic_DNA"/>
</dbReference>
<dbReference type="GO" id="GO:0030246">
    <property type="term" value="F:carbohydrate binding"/>
    <property type="evidence" value="ECO:0007669"/>
    <property type="project" value="InterPro"/>
</dbReference>
<dbReference type="GO" id="GO:0004559">
    <property type="term" value="F:alpha-mannosidase activity"/>
    <property type="evidence" value="ECO:0007669"/>
    <property type="project" value="InterPro"/>
</dbReference>
<keyword evidence="2" id="KW-0479">Metal-binding</keyword>
<dbReference type="InterPro" id="IPR015341">
    <property type="entry name" value="Glyco_hydro_38_cen"/>
</dbReference>
<evidence type="ECO:0000256" key="1">
    <source>
        <dbReference type="ARBA" id="ARBA00009792"/>
    </source>
</evidence>
<keyword evidence="3" id="KW-0378">Hydrolase</keyword>
<feature type="domain" description="Glycoside hydrolase family 38 central" evidence="5">
    <location>
        <begin position="533"/>
        <end position="611"/>
    </location>
</feature>
<dbReference type="Pfam" id="PF09261">
    <property type="entry name" value="Alpha-mann_mid"/>
    <property type="match status" value="1"/>
</dbReference>
<dbReference type="Gene3D" id="1.20.1270.50">
    <property type="entry name" value="Glycoside hydrolase family 38, central domain"/>
    <property type="match status" value="1"/>
</dbReference>
<dbReference type="Pfam" id="PF22907">
    <property type="entry name" value="Ams1-like_1st"/>
    <property type="match status" value="1"/>
</dbReference>
<dbReference type="CDD" id="cd10789">
    <property type="entry name" value="GH38N_AMII_ER_cytosolic"/>
    <property type="match status" value="1"/>
</dbReference>
<dbReference type="FunFam" id="3.20.110.10:FF:000002">
    <property type="entry name" value="alpha-mannosidase 2C1 isoform X1"/>
    <property type="match status" value="1"/>
</dbReference>
<keyword evidence="4" id="KW-0326">Glycosidase</keyword>
<comment type="caution">
    <text evidence="6">The sequence shown here is derived from an EMBL/GenBank/DDBJ whole genome shotgun (WGS) entry which is preliminary data.</text>
</comment>
<proteinExistence type="inferred from homology"/>
<dbReference type="GO" id="GO:0009313">
    <property type="term" value="P:oligosaccharide catabolic process"/>
    <property type="evidence" value="ECO:0007669"/>
    <property type="project" value="TreeGrafter"/>
</dbReference>
<evidence type="ECO:0000256" key="4">
    <source>
        <dbReference type="ARBA" id="ARBA00023295"/>
    </source>
</evidence>
<reference evidence="6 7" key="1">
    <citation type="submission" date="2018-11" db="EMBL/GenBank/DDBJ databases">
        <title>Genomes From Bacteria Associated with the Canine Oral Cavity: a Test Case for Automated Genome-Based Taxonomic Assignment.</title>
        <authorList>
            <person name="Coil D.A."/>
            <person name="Jospin G."/>
            <person name="Darling A.E."/>
            <person name="Wallis C."/>
            <person name="Davis I.J."/>
            <person name="Harris S."/>
            <person name="Eisen J.A."/>
            <person name="Holcombe L.J."/>
            <person name="O'Flynn C."/>
        </authorList>
    </citation>
    <scope>NUCLEOTIDE SEQUENCE [LARGE SCALE GENOMIC DNA]</scope>
    <source>
        <strain evidence="6 7">OH770</strain>
    </source>
</reference>
<dbReference type="Gene3D" id="3.20.110.10">
    <property type="entry name" value="Glycoside hydrolase 38, N terminal domain"/>
    <property type="match status" value="1"/>
</dbReference>
<accession>A0A3P1SGH9</accession>
<name>A0A3P1SGH9_9ACTO</name>
<protein>
    <submittedName>
        <fullName evidence="6">Alpha-mannosidase</fullName>
    </submittedName>
</protein>
<dbReference type="Gene3D" id="2.70.98.30">
    <property type="entry name" value="Golgi alpha-mannosidase II, domain 4"/>
    <property type="match status" value="1"/>
</dbReference>
<evidence type="ECO:0000313" key="7">
    <source>
        <dbReference type="Proteomes" id="UP000280444"/>
    </source>
</evidence>
<evidence type="ECO:0000259" key="5">
    <source>
        <dbReference type="SMART" id="SM00872"/>
    </source>
</evidence>
<dbReference type="RefSeq" id="WP_124867910.1">
    <property type="nucleotide sequence ID" value="NZ_RQZF01000001.1"/>
</dbReference>
<evidence type="ECO:0000256" key="2">
    <source>
        <dbReference type="ARBA" id="ARBA00022723"/>
    </source>
</evidence>
<dbReference type="InterPro" id="IPR037094">
    <property type="entry name" value="Glyco_hydro_38_cen_sf"/>
</dbReference>
<dbReference type="SMART" id="SM00872">
    <property type="entry name" value="Alpha-mann_mid"/>
    <property type="match status" value="1"/>
</dbReference>
<evidence type="ECO:0000256" key="3">
    <source>
        <dbReference type="ARBA" id="ARBA00022801"/>
    </source>
</evidence>
<dbReference type="FunFam" id="1.20.1270.50:FF:000004">
    <property type="entry name" value="alpha-mannosidase 2C1 isoform X1"/>
    <property type="match status" value="1"/>
</dbReference>
<dbReference type="InterPro" id="IPR011013">
    <property type="entry name" value="Gal_mutarotase_sf_dom"/>
</dbReference>
<dbReference type="Proteomes" id="UP000280444">
    <property type="component" value="Unassembled WGS sequence"/>
</dbReference>
<dbReference type="OrthoDB" id="9772207at2"/>
<dbReference type="PANTHER" id="PTHR46017">
    <property type="entry name" value="ALPHA-MANNOSIDASE 2C1"/>
    <property type="match status" value="1"/>
</dbReference>
<dbReference type="InterPro" id="IPR011330">
    <property type="entry name" value="Glyco_hydro/deAcase_b/a-brl"/>
</dbReference>
<dbReference type="SUPFAM" id="SSF88713">
    <property type="entry name" value="Glycoside hydrolase/deacetylase"/>
    <property type="match status" value="1"/>
</dbReference>
<dbReference type="SUPFAM" id="SSF88688">
    <property type="entry name" value="Families 57/38 glycoside transferase middle domain"/>
    <property type="match status" value="1"/>
</dbReference>
<dbReference type="GO" id="GO:0006013">
    <property type="term" value="P:mannose metabolic process"/>
    <property type="evidence" value="ECO:0007669"/>
    <property type="project" value="InterPro"/>
</dbReference>
<gene>
    <name evidence="6" type="ORF">EII11_01690</name>
</gene>
<dbReference type="Pfam" id="PF01074">
    <property type="entry name" value="Glyco_hydro_38N"/>
    <property type="match status" value="1"/>
</dbReference>
<comment type="similarity">
    <text evidence="1">Belongs to the glycosyl hydrolase 38 family.</text>
</comment>
<keyword evidence="7" id="KW-1185">Reference proteome</keyword>
<dbReference type="AlphaFoldDB" id="A0A3P1SGH9"/>
<organism evidence="6 7">
    <name type="scientific">Schaalia canis</name>
    <dbReference type="NCBI Taxonomy" id="100469"/>
    <lineage>
        <taxon>Bacteria</taxon>
        <taxon>Bacillati</taxon>
        <taxon>Actinomycetota</taxon>
        <taxon>Actinomycetes</taxon>
        <taxon>Actinomycetales</taxon>
        <taxon>Actinomycetaceae</taxon>
        <taxon>Schaalia</taxon>
    </lineage>
</organism>
<dbReference type="InterPro" id="IPR054723">
    <property type="entry name" value="Ams1-like_N"/>
</dbReference>
<dbReference type="GO" id="GO:0046872">
    <property type="term" value="F:metal ion binding"/>
    <property type="evidence" value="ECO:0007669"/>
    <property type="project" value="UniProtKB-KW"/>
</dbReference>
<dbReference type="SUPFAM" id="SSF74650">
    <property type="entry name" value="Galactose mutarotase-like"/>
    <property type="match status" value="1"/>
</dbReference>
<sequence>MHDNRSILEQRIQRTLIERILPAQTTTIGAINLEAWRIPLDTIDGRPVVAEPVPFEVASKSPFVPVTVGTSWGAPWQTTWFRATVTIPELTLNGQDRLEAVIDLGWDDHSVGFQCEAQVRDMDGRAIKALNPKNRWIPLPATGTQSTPGSVQFMIEAAANPLLLAVPPFQVTADGDKLTSSQDDLYTLRQADLVIVHHEVEALALDIAVLREMIAEVNTFGDAQWRILFALNDALDALDLDDVPGSADRARAHLAPFLSRPALPGAHTLSAVGHAHIDTAWLWPLRETRRKVVRTLSNVVNLIEGGSGLIFALPAAQHMAWIQEDDPELFDRIRACVADGSIVPVGGMWVEPDAVLPGSEAMCRQLVEGMGWIEDNLDYSCTEIWLPDSFGYSAALPQIAREAGIHRFLTQKISWNQVNVFPHHTLLWEGIDGSRIFTHFPPVDTYGAEVTGANLAHAVDNFKNKGRASVSMLPFGYGDGGGGPTREMLGRIERFSNLEGAPKVVIESPTAFFDKAEADQPNPPVWVGELYLELHRGTLTSQITTKQGNRRSEALLREAELWATIAALNTDFVYPHAELQDAWRTVLLCQFHDILPGTSIAWVYREVDELYAAVREKLTAIIEDALKSLCASATAEPGVLGPSAAAAIDTAATNTVATDAASAPVLANATSFPLHGVPPFSIAPARMDEAPAVTLDLESRTLDNGLVRARFDEEGACVSFIDLESGRDYIPAGARAGEFHLHQDFPNMWDAWDIDPFYRGSQSTITGMTFDGLRLDHGEGSVRAQVRFGSRQESSLHIEWRLRPGEKALDLHVEVDWHETEKLLKLALPADIHTDHAQYETQMGHTVRATHENTSWDAYKFEVGAHRWLRLANAGASLAIANDATYGWDITRRPHEARGTWAAVRATLVKSAQYPDPHQDQGHHEWNFRLLPGASVSEAIAAAQDINLGRRVLTHPLPRALNISAPFTCEGAVVESVSLAGDGSGDILVRAYEAEGGPRTVTLTTEGLARLTDLRYRPRRDDLALQRDGNRYTLEASPFQILTFRITPAPRDAR</sequence>
<dbReference type="InterPro" id="IPR028995">
    <property type="entry name" value="Glyco_hydro_57/38_cen_sf"/>
</dbReference>